<dbReference type="AlphaFoldDB" id="A0A7U2F0K7"/>
<protein>
    <submittedName>
        <fullName evidence="1">Uncharacterized protein</fullName>
    </submittedName>
</protein>
<evidence type="ECO:0000313" key="2">
    <source>
        <dbReference type="Proteomes" id="UP000663193"/>
    </source>
</evidence>
<dbReference type="VEuPathDB" id="FungiDB:JI435_433790"/>
<organism evidence="1 2">
    <name type="scientific">Phaeosphaeria nodorum (strain SN15 / ATCC MYA-4574 / FGSC 10173)</name>
    <name type="common">Glume blotch fungus</name>
    <name type="synonym">Parastagonospora nodorum</name>
    <dbReference type="NCBI Taxonomy" id="321614"/>
    <lineage>
        <taxon>Eukaryota</taxon>
        <taxon>Fungi</taxon>
        <taxon>Dikarya</taxon>
        <taxon>Ascomycota</taxon>
        <taxon>Pezizomycotina</taxon>
        <taxon>Dothideomycetes</taxon>
        <taxon>Pleosporomycetidae</taxon>
        <taxon>Pleosporales</taxon>
        <taxon>Pleosporineae</taxon>
        <taxon>Phaeosphaeriaceae</taxon>
        <taxon>Parastagonospora</taxon>
    </lineage>
</organism>
<reference evidence="2" key="1">
    <citation type="journal article" date="2021" name="BMC Genomics">
        <title>Chromosome-level genome assembly and manually-curated proteome of model necrotroph Parastagonospora nodorum Sn15 reveals a genome-wide trove of candidate effector homologs, and redundancy of virulence-related functions within an accessory chromosome.</title>
        <authorList>
            <person name="Bertazzoni S."/>
            <person name="Jones D.A.B."/>
            <person name="Phan H.T."/>
            <person name="Tan K.-C."/>
            <person name="Hane J.K."/>
        </authorList>
    </citation>
    <scope>NUCLEOTIDE SEQUENCE [LARGE SCALE GENOMIC DNA]</scope>
    <source>
        <strain evidence="2">SN15 / ATCC MYA-4574 / FGSC 10173)</strain>
    </source>
</reference>
<evidence type="ECO:0000313" key="1">
    <source>
        <dbReference type="EMBL" id="QRC96503.1"/>
    </source>
</evidence>
<accession>A0A7U2F0K7</accession>
<dbReference type="Proteomes" id="UP000663193">
    <property type="component" value="Chromosome 6"/>
</dbReference>
<gene>
    <name evidence="1" type="ORF">JI435_433790</name>
</gene>
<proteinExistence type="predicted"/>
<name>A0A7U2F0K7_PHANO</name>
<keyword evidence="2" id="KW-1185">Reference proteome</keyword>
<dbReference type="EMBL" id="CP069028">
    <property type="protein sequence ID" value="QRC96503.1"/>
    <property type="molecule type" value="Genomic_DNA"/>
</dbReference>
<sequence>MKDLFPSQSKRLHVLVKVVINGLGVPILKVNMSKEISTSVVEKGCVMRSSTESSFALGYQILRGLGGRKGEATLICGEGDCKARPFKRHGTLFPLMKQDSVHGCHLTDRWMYFGG</sequence>